<evidence type="ECO:0000256" key="7">
    <source>
        <dbReference type="SAM" id="MobiDB-lite"/>
    </source>
</evidence>
<dbReference type="OrthoDB" id="329835at2759"/>
<dbReference type="Gene3D" id="1.10.1200.10">
    <property type="entry name" value="ACP-like"/>
    <property type="match status" value="2"/>
</dbReference>
<evidence type="ECO:0000256" key="3">
    <source>
        <dbReference type="ARBA" id="ARBA00022553"/>
    </source>
</evidence>
<dbReference type="InterPro" id="IPR014043">
    <property type="entry name" value="Acyl_transferase_dom"/>
</dbReference>
<feature type="region of interest" description="Disordered" evidence="7">
    <location>
        <begin position="1791"/>
        <end position="1816"/>
    </location>
</feature>
<feature type="domain" description="Carrier" evidence="9">
    <location>
        <begin position="1834"/>
        <end position="1908"/>
    </location>
</feature>
<dbReference type="InterPro" id="IPR020806">
    <property type="entry name" value="PKS_PP-bd"/>
</dbReference>
<feature type="domain" description="PKS/mFAS DH" evidence="11">
    <location>
        <begin position="1327"/>
        <end position="1637"/>
    </location>
</feature>
<feature type="active site" description="Proton acceptor; for dehydratase activity" evidence="6">
    <location>
        <position position="1359"/>
    </location>
</feature>
<dbReference type="SUPFAM" id="SSF52151">
    <property type="entry name" value="FabD/lysophospholipase-like"/>
    <property type="match status" value="1"/>
</dbReference>
<protein>
    <submittedName>
        <fullName evidence="12">Polyketide synthase</fullName>
    </submittedName>
</protein>
<sequence>MPYIPSGYSVARLLLSRLPVTVLISYLLWLLASVSRRSFLSMSVSLFPDQLPDTRGLIRRAHEAKKRTVLVKSFLEKAYSALRAEVWNLPRDVRNQIPPFNSVYDLSERHASSKIQRVEVSSALLVIAEVTNFIGHHEQDNSSVDTTDDLLVGTGLGQLVAAAVACAANIIDLPDIAVESVRLAFRAGAVVENFSIPARRAGEADASWSLVVPGTPEEIQAELQSLQEAANLPVTSRAFVSTVSESASTINGSPARLDWLRRSSKLFQSQAVQELESVGVWHAAGIYSEEQVLEVTQSRSDALSKIPSPRRATISASTGKRSDATTASALFTEAVTDILRRPVQWSSITQAVASDSLLSQATTLASFEESQALKSLQAAIQSAGKSIALQDLGQWSTADTGSKPVQNTSNVAIVGMSGRFPGAADVEALWQVLVQGKDMHKRIPKDRFDPETHHDPNGKVNNTSHTPFGAFIEEPGLFDARFFHMSPTEATQTDPMHRLALVTAYEALEQSGFVLNSTPSSQQDRVGTFYGQTSDDWREVNAAQNIGTYFIPGGVRAFAPGRISYYFGFRGPSYSVDTACSSSMAAIQIACSSLRSGECDTAIAGGANVLTAPDIFAGLSRGQFLSKTGSCKTWDSKADGYCRADGVGSVVLKRLDDAINDKNNILGVILGTATNHSADAISITHPHAGNQAYLYQSVLHEAGVNPLDVSYVEMHGTGTQAGDMAEIGSVTTVFAPEHARGTEPEKALHIGAVKSNIGHGEAAAGIGALIKVLLMLQKNTIPKHVGIKHEINPSFPDLVVRNIKVPYENTPYPRPEGKSRTVFLNNFSAAGGNTAMLIRDGPVRAKSLGTDPRTFLPFVTSAKSLSSLARQAKTLAAFVANASPENFASLSYTLTARRMHHNYRIGVTASSIDELKTLLSAKAEEGNFSPVPSATPKTAFVFTGQGAYYAGLGKTLLEQSKIFRSTILHLDQLAQAQGFTSFLPALDGTPTEQLTALETQLALVAVQIGLLSVWKSWGVKPSVVTGPSLGEYAALYAAGVLTMEDTIYLVGARARLLLEKCTENTHAMLVVKGSASDVEATLQGSQYEIACLNSPTETVVAGAVKQIDSAIATLTKNGLKTTRLNLPYAFHSAQVEPILDTFEELASGVVFSTPTIPVISPLLGEVVEDQGVFNASYLCRHARETVNFAEALETAKHEGFVSEKTIFVEVGPHPICSAMVKNTLSTSIITVGSLNKSEDSWKSLSKSLVSLHTAGVPVDFGEFHRDFDSAHQLLSLPTYSFDNKNYWIQYVNDWCLHKVEPRTTVQKIENVQPAAPARSKLTTSSVHRIVSEVYDGPTGKIVTESDVSDAVFRAALSGHQVNNTSLCPSSIYADMALTIGDYAWKEINPGTAVPGVSCNDMEVFKPLILKNQAEGRILEVTADVDLTKGEAKLRFQSIDTNANNQVILHANCVVTYEDPTAWTNNWNSISYLLEGRIDTLKERLAKNQADKMSRGLAYRLFSTFVDYKAPFQGMEEVIIDGANFEGTSTVKFQTTEKDGNYHVSPFWIDSLAHLGGFILNGTTAIDTSKFVHISHGWKAIKFAEPLSKDKTYNAYVKMQQTSEANVIAGDVYFFESGKIIGVCAGLKFQRIPRTVLNTFLPPQGVSATATKPVAAAVSKPAAAPRPVVAAPRPVVIAQAAVAPKQAPTAVDAGKLNKAITAKLVKPAAASTSASAIIAKVMDVISAESELPEEELGDDCEFSSLGIDSLLSLQILGKLREVADLDLPAHVFTDCETIGELKDYLNKTYASEGASSDEEPVLVTDDDSSADEAATPASVATPADYELVNAPTAEGDLLQLFRETISEQMGVPLEEVVGSNDLLSLGIDSLMNLTLCGVLREKTEIELESDFFLTHSSVDAIAEFLNPKTEAPKPAKVAPKKSSSKSSSKAASSGPARRAVSILMQGKPRTATKTLFLLPDGSGSATSYASIPAIDSSVAVFGLNCPYMTSPTEWTNGIKGIAAMYLEEVRRRQPQGPYHLGGWSAGGVIAYEMTLQLLAAGEKVSSLILLDSPCPIDIEPLPSRLHDFFAEIGLIGSDDGAKIPDWLLPHFSSSIKALDEYEPAPIPASAASRAPKVLAIWARHGVCRYPDSPRPEVLGDESKSMQWLLNNRTDFGPNGWDGLLGSSEFVFEKVDGNHFTLMKAKDQLQVMADAIKTFV</sequence>
<dbReference type="PROSITE" id="PS50075">
    <property type="entry name" value="CARRIER"/>
    <property type="match status" value="2"/>
</dbReference>
<dbReference type="InterPro" id="IPR009081">
    <property type="entry name" value="PP-bd_ACP"/>
</dbReference>
<keyword evidence="2" id="KW-0596">Phosphopantetheine</keyword>
<dbReference type="GO" id="GO:0004312">
    <property type="term" value="F:fatty acid synthase activity"/>
    <property type="evidence" value="ECO:0007669"/>
    <property type="project" value="TreeGrafter"/>
</dbReference>
<dbReference type="Pfam" id="PF00975">
    <property type="entry name" value="Thioesterase"/>
    <property type="match status" value="1"/>
</dbReference>
<feature type="compositionally biased region" description="Acidic residues" evidence="7">
    <location>
        <begin position="1794"/>
        <end position="1809"/>
    </location>
</feature>
<dbReference type="InterPro" id="IPR016035">
    <property type="entry name" value="Acyl_Trfase/lysoPLipase"/>
</dbReference>
<keyword evidence="13" id="KW-1185">Reference proteome</keyword>
<organism evidence="12 13">
    <name type="scientific">Karstenula rhodostoma CBS 690.94</name>
    <dbReference type="NCBI Taxonomy" id="1392251"/>
    <lineage>
        <taxon>Eukaryota</taxon>
        <taxon>Fungi</taxon>
        <taxon>Dikarya</taxon>
        <taxon>Ascomycota</taxon>
        <taxon>Pezizomycotina</taxon>
        <taxon>Dothideomycetes</taxon>
        <taxon>Pleosporomycetidae</taxon>
        <taxon>Pleosporales</taxon>
        <taxon>Massarineae</taxon>
        <taxon>Didymosphaeriaceae</taxon>
        <taxon>Karstenula</taxon>
    </lineage>
</organism>
<dbReference type="CDD" id="cd00833">
    <property type="entry name" value="PKS"/>
    <property type="match status" value="1"/>
</dbReference>
<reference evidence="12" key="1">
    <citation type="journal article" date="2020" name="Stud. Mycol.">
        <title>101 Dothideomycetes genomes: a test case for predicting lifestyles and emergence of pathogens.</title>
        <authorList>
            <person name="Haridas S."/>
            <person name="Albert R."/>
            <person name="Binder M."/>
            <person name="Bloem J."/>
            <person name="Labutti K."/>
            <person name="Salamov A."/>
            <person name="Andreopoulos B."/>
            <person name="Baker S."/>
            <person name="Barry K."/>
            <person name="Bills G."/>
            <person name="Bluhm B."/>
            <person name="Cannon C."/>
            <person name="Castanera R."/>
            <person name="Culley D."/>
            <person name="Daum C."/>
            <person name="Ezra D."/>
            <person name="Gonzalez J."/>
            <person name="Henrissat B."/>
            <person name="Kuo A."/>
            <person name="Liang C."/>
            <person name="Lipzen A."/>
            <person name="Lutzoni F."/>
            <person name="Magnuson J."/>
            <person name="Mondo S."/>
            <person name="Nolan M."/>
            <person name="Ohm R."/>
            <person name="Pangilinan J."/>
            <person name="Park H.-J."/>
            <person name="Ramirez L."/>
            <person name="Alfaro M."/>
            <person name="Sun H."/>
            <person name="Tritt A."/>
            <person name="Yoshinaga Y."/>
            <person name="Zwiers L.-H."/>
            <person name="Turgeon B."/>
            <person name="Goodwin S."/>
            <person name="Spatafora J."/>
            <person name="Crous P."/>
            <person name="Grigoriev I."/>
        </authorList>
    </citation>
    <scope>NUCLEOTIDE SEQUENCE</scope>
    <source>
        <strain evidence="12">CBS 690.94</strain>
    </source>
</reference>
<feature type="region of interest" description="N-terminal hotdog fold" evidence="6">
    <location>
        <begin position="1327"/>
        <end position="1461"/>
    </location>
</feature>
<dbReference type="InterPro" id="IPR001227">
    <property type="entry name" value="Ac_transferase_dom_sf"/>
</dbReference>
<dbReference type="SUPFAM" id="SSF53474">
    <property type="entry name" value="alpha/beta-Hydrolases"/>
    <property type="match status" value="1"/>
</dbReference>
<dbReference type="InterPro" id="IPR014031">
    <property type="entry name" value="Ketoacyl_synth_C"/>
</dbReference>
<keyword evidence="8" id="KW-0812">Transmembrane</keyword>
<dbReference type="SMART" id="SM00825">
    <property type="entry name" value="PKS_KS"/>
    <property type="match status" value="1"/>
</dbReference>
<dbReference type="SUPFAM" id="SSF53901">
    <property type="entry name" value="Thiolase-like"/>
    <property type="match status" value="1"/>
</dbReference>
<dbReference type="GO" id="GO:0006633">
    <property type="term" value="P:fatty acid biosynthetic process"/>
    <property type="evidence" value="ECO:0007669"/>
    <property type="project" value="InterPro"/>
</dbReference>
<dbReference type="InterPro" id="IPR042104">
    <property type="entry name" value="PKS_dehydratase_sf"/>
</dbReference>
<dbReference type="InterPro" id="IPR020841">
    <property type="entry name" value="PKS_Beta-ketoAc_synthase_dom"/>
</dbReference>
<dbReference type="Proteomes" id="UP000799764">
    <property type="component" value="Unassembled WGS sequence"/>
</dbReference>
<dbReference type="InterPro" id="IPR001031">
    <property type="entry name" value="Thioesterase"/>
</dbReference>
<name>A0A9P4PFM5_9PLEO</name>
<feature type="domain" description="Ketosynthase family 3 (KS3)" evidence="10">
    <location>
        <begin position="408"/>
        <end position="840"/>
    </location>
</feature>
<dbReference type="InterPro" id="IPR016039">
    <property type="entry name" value="Thiolase-like"/>
</dbReference>
<dbReference type="SUPFAM" id="SSF47336">
    <property type="entry name" value="ACP-like"/>
    <property type="match status" value="2"/>
</dbReference>
<dbReference type="InterPro" id="IPR006162">
    <property type="entry name" value="Ppantetheine_attach_site"/>
</dbReference>
<gene>
    <name evidence="12" type="ORF">P171DRAFT_433550</name>
</gene>
<comment type="cofactor">
    <cofactor evidence="1">
        <name>pantetheine 4'-phosphate</name>
        <dbReference type="ChEBI" id="CHEBI:47942"/>
    </cofactor>
</comment>
<evidence type="ECO:0000259" key="10">
    <source>
        <dbReference type="PROSITE" id="PS52004"/>
    </source>
</evidence>
<dbReference type="PROSITE" id="PS52004">
    <property type="entry name" value="KS3_2"/>
    <property type="match status" value="1"/>
</dbReference>
<dbReference type="PROSITE" id="PS00012">
    <property type="entry name" value="PHOSPHOPANTETHEINE"/>
    <property type="match status" value="1"/>
</dbReference>
<dbReference type="InterPro" id="IPR049900">
    <property type="entry name" value="PKS_mFAS_DH"/>
</dbReference>
<keyword evidence="8" id="KW-1133">Transmembrane helix</keyword>
<keyword evidence="5" id="KW-0677">Repeat</keyword>
<evidence type="ECO:0000256" key="2">
    <source>
        <dbReference type="ARBA" id="ARBA00022450"/>
    </source>
</evidence>
<evidence type="ECO:0000256" key="5">
    <source>
        <dbReference type="ARBA" id="ARBA00022737"/>
    </source>
</evidence>
<dbReference type="InterPro" id="IPR036736">
    <property type="entry name" value="ACP-like_sf"/>
</dbReference>
<feature type="region of interest" description="Disordered" evidence="7">
    <location>
        <begin position="1910"/>
        <end position="1937"/>
    </location>
</feature>
<dbReference type="Gene3D" id="3.10.129.110">
    <property type="entry name" value="Polyketide synthase dehydratase"/>
    <property type="match status" value="1"/>
</dbReference>
<feature type="region of interest" description="C-terminal hotdog fold" evidence="6">
    <location>
        <begin position="1489"/>
        <end position="1637"/>
    </location>
</feature>
<dbReference type="FunFam" id="3.40.366.10:FF:000002">
    <property type="entry name" value="Probable polyketide synthase 2"/>
    <property type="match status" value="1"/>
</dbReference>
<dbReference type="PANTHER" id="PTHR43775:SF37">
    <property type="entry name" value="SI:DKEY-61P9.11"/>
    <property type="match status" value="1"/>
</dbReference>
<dbReference type="InterPro" id="IPR030918">
    <property type="entry name" value="PT_fungal_PKS"/>
</dbReference>
<dbReference type="PANTHER" id="PTHR43775">
    <property type="entry name" value="FATTY ACID SYNTHASE"/>
    <property type="match status" value="1"/>
</dbReference>
<evidence type="ECO:0000313" key="13">
    <source>
        <dbReference type="Proteomes" id="UP000799764"/>
    </source>
</evidence>
<feature type="transmembrane region" description="Helical" evidence="8">
    <location>
        <begin position="12"/>
        <end position="32"/>
    </location>
</feature>
<evidence type="ECO:0000256" key="4">
    <source>
        <dbReference type="ARBA" id="ARBA00022679"/>
    </source>
</evidence>
<dbReference type="SUPFAM" id="SSF55048">
    <property type="entry name" value="Probable ACP-binding domain of malonyl-CoA ACP transacylase"/>
    <property type="match status" value="1"/>
</dbReference>
<comment type="caution">
    <text evidence="12">The sequence shown here is derived from an EMBL/GenBank/DDBJ whole genome shotgun (WGS) entry which is preliminary data.</text>
</comment>
<dbReference type="Pfam" id="PF22621">
    <property type="entry name" value="CurL-like_PKS_C"/>
    <property type="match status" value="1"/>
</dbReference>
<dbReference type="InterPro" id="IPR029058">
    <property type="entry name" value="AB_hydrolase_fold"/>
</dbReference>
<evidence type="ECO:0000313" key="12">
    <source>
        <dbReference type="EMBL" id="KAF2443251.1"/>
    </source>
</evidence>
<dbReference type="EMBL" id="MU001503">
    <property type="protein sequence ID" value="KAF2443251.1"/>
    <property type="molecule type" value="Genomic_DNA"/>
</dbReference>
<feature type="compositionally biased region" description="Low complexity" evidence="7">
    <location>
        <begin position="1923"/>
        <end position="1935"/>
    </location>
</feature>
<proteinExistence type="predicted"/>
<dbReference type="InterPro" id="IPR032088">
    <property type="entry name" value="SAT"/>
</dbReference>
<evidence type="ECO:0000259" key="9">
    <source>
        <dbReference type="PROSITE" id="PS50075"/>
    </source>
</evidence>
<dbReference type="PROSITE" id="PS52019">
    <property type="entry name" value="PKS_MFAS_DH"/>
    <property type="match status" value="1"/>
</dbReference>
<dbReference type="InterPro" id="IPR016036">
    <property type="entry name" value="Malonyl_transacylase_ACP-bd"/>
</dbReference>
<dbReference type="Pfam" id="PF00109">
    <property type="entry name" value="ketoacyl-synt"/>
    <property type="match status" value="1"/>
</dbReference>
<feature type="active site" description="Proton donor; for dehydratase activity" evidence="6">
    <location>
        <position position="1549"/>
    </location>
</feature>
<evidence type="ECO:0000256" key="1">
    <source>
        <dbReference type="ARBA" id="ARBA00001957"/>
    </source>
</evidence>
<keyword evidence="3" id="KW-0597">Phosphoprotein</keyword>
<dbReference type="GO" id="GO:0031177">
    <property type="term" value="F:phosphopantetheine binding"/>
    <property type="evidence" value="ECO:0007669"/>
    <property type="project" value="InterPro"/>
</dbReference>
<feature type="domain" description="Carrier" evidence="9">
    <location>
        <begin position="1707"/>
        <end position="1788"/>
    </location>
</feature>
<dbReference type="Pfam" id="PF02801">
    <property type="entry name" value="Ketoacyl-synt_C"/>
    <property type="match status" value="1"/>
</dbReference>
<accession>A0A9P4PFM5</accession>
<dbReference type="Gene3D" id="3.40.50.1820">
    <property type="entry name" value="alpha/beta hydrolase"/>
    <property type="match status" value="1"/>
</dbReference>
<dbReference type="GO" id="GO:0004315">
    <property type="term" value="F:3-oxoacyl-[acyl-carrier-protein] synthase activity"/>
    <property type="evidence" value="ECO:0007669"/>
    <property type="project" value="InterPro"/>
</dbReference>
<dbReference type="Pfam" id="PF00698">
    <property type="entry name" value="Acyl_transf_1"/>
    <property type="match status" value="1"/>
</dbReference>
<keyword evidence="8" id="KW-0472">Membrane</keyword>
<keyword evidence="4" id="KW-0808">Transferase</keyword>
<dbReference type="Gene3D" id="3.40.366.10">
    <property type="entry name" value="Malonyl-Coenzyme A Acyl Carrier Protein, domain 2"/>
    <property type="match status" value="2"/>
</dbReference>
<dbReference type="Pfam" id="PF00550">
    <property type="entry name" value="PP-binding"/>
    <property type="match status" value="2"/>
</dbReference>
<dbReference type="FunFam" id="3.10.129.110:FF:000001">
    <property type="entry name" value="Sterigmatocystin biosynthesis polyketide synthase"/>
    <property type="match status" value="1"/>
</dbReference>
<dbReference type="SMART" id="SM00827">
    <property type="entry name" value="PKS_AT"/>
    <property type="match status" value="1"/>
</dbReference>
<dbReference type="PROSITE" id="PS00606">
    <property type="entry name" value="KS3_1"/>
    <property type="match status" value="1"/>
</dbReference>
<dbReference type="InterPro" id="IPR050091">
    <property type="entry name" value="PKS_NRPS_Biosynth_Enz"/>
</dbReference>
<dbReference type="InterPro" id="IPR018201">
    <property type="entry name" value="Ketoacyl_synth_AS"/>
</dbReference>
<dbReference type="NCBIfam" id="TIGR04532">
    <property type="entry name" value="PT_fungal_PKS"/>
    <property type="match status" value="1"/>
</dbReference>
<dbReference type="InterPro" id="IPR014030">
    <property type="entry name" value="Ketoacyl_synth_N"/>
</dbReference>
<dbReference type="Gene3D" id="3.40.47.10">
    <property type="match status" value="1"/>
</dbReference>
<dbReference type="SMART" id="SM00823">
    <property type="entry name" value="PKS_PP"/>
    <property type="match status" value="2"/>
</dbReference>
<dbReference type="Pfam" id="PF16073">
    <property type="entry name" value="SAT"/>
    <property type="match status" value="1"/>
</dbReference>
<evidence type="ECO:0000256" key="6">
    <source>
        <dbReference type="PROSITE-ProRule" id="PRU01363"/>
    </source>
</evidence>
<dbReference type="Gene3D" id="3.30.70.3290">
    <property type="match status" value="1"/>
</dbReference>
<evidence type="ECO:0000259" key="11">
    <source>
        <dbReference type="PROSITE" id="PS52019"/>
    </source>
</evidence>
<evidence type="ECO:0000256" key="8">
    <source>
        <dbReference type="SAM" id="Phobius"/>
    </source>
</evidence>
<dbReference type="FunFam" id="3.40.50.1820:FF:000116">
    <property type="entry name" value="Sterigmatocystin biosynthesis polyketide synthase"/>
    <property type="match status" value="1"/>
</dbReference>